<dbReference type="NCBIfam" id="NF008242">
    <property type="entry name" value="PRK11018.1"/>
    <property type="match status" value="1"/>
</dbReference>
<protein>
    <submittedName>
        <fullName evidence="3">TusA-related sulfurtransferase</fullName>
    </submittedName>
</protein>
<evidence type="ECO:0000256" key="1">
    <source>
        <dbReference type="ARBA" id="ARBA00008984"/>
    </source>
</evidence>
<organism evidence="3 4">
    <name type="scientific">Volucribacter psittacicida</name>
    <dbReference type="NCBI Taxonomy" id="203482"/>
    <lineage>
        <taxon>Bacteria</taxon>
        <taxon>Pseudomonadati</taxon>
        <taxon>Pseudomonadota</taxon>
        <taxon>Gammaproteobacteria</taxon>
        <taxon>Pasteurellales</taxon>
        <taxon>Pasteurellaceae</taxon>
        <taxon>Volucribacter</taxon>
    </lineage>
</organism>
<evidence type="ECO:0000313" key="4">
    <source>
        <dbReference type="Proteomes" id="UP000294702"/>
    </source>
</evidence>
<evidence type="ECO:0000313" key="3">
    <source>
        <dbReference type="EMBL" id="TCK01653.1"/>
    </source>
</evidence>
<dbReference type="EMBL" id="SMFT01000001">
    <property type="protein sequence ID" value="TCK01653.1"/>
    <property type="molecule type" value="Genomic_DNA"/>
</dbReference>
<comment type="caution">
    <text evidence="3">The sequence shown here is derived from an EMBL/GenBank/DDBJ whole genome shotgun (WGS) entry which is preliminary data.</text>
</comment>
<evidence type="ECO:0000259" key="2">
    <source>
        <dbReference type="PROSITE" id="PS01148"/>
    </source>
</evidence>
<comment type="similarity">
    <text evidence="1">Belongs to the sulfur carrier protein TusA family.</text>
</comment>
<dbReference type="InterPro" id="IPR036868">
    <property type="entry name" value="TusA-like_sf"/>
</dbReference>
<dbReference type="Proteomes" id="UP000294702">
    <property type="component" value="Unassembled WGS sequence"/>
</dbReference>
<dbReference type="PANTHER" id="PTHR33279">
    <property type="entry name" value="SULFUR CARRIER PROTEIN YEDF-RELATED"/>
    <property type="match status" value="1"/>
</dbReference>
<keyword evidence="3" id="KW-0808">Transferase</keyword>
<accession>A0A4R1G563</accession>
<dbReference type="PANTHER" id="PTHR33279:SF6">
    <property type="entry name" value="SULFUR CARRIER PROTEIN YEDF-RELATED"/>
    <property type="match status" value="1"/>
</dbReference>
<dbReference type="PROSITE" id="PS01148">
    <property type="entry name" value="UPF0033"/>
    <property type="match status" value="1"/>
</dbReference>
<dbReference type="RefSeq" id="WP_132688160.1">
    <property type="nucleotide sequence ID" value="NZ_SMFT01000001.1"/>
</dbReference>
<sequence length="82" mass="9186">MTDKDNTLIEPDYSLDMLGEPCPYPAIATLEIMPQLKKGEILEVLSDCAQSINNIPIDAKNYGYTLLSIEQNGPVIRYLIQK</sequence>
<dbReference type="GO" id="GO:0016740">
    <property type="term" value="F:transferase activity"/>
    <property type="evidence" value="ECO:0007669"/>
    <property type="project" value="UniProtKB-KW"/>
</dbReference>
<dbReference type="AlphaFoldDB" id="A0A4R1G563"/>
<gene>
    <name evidence="3" type="ORF">EV694_0271</name>
</gene>
<dbReference type="Gene3D" id="3.30.110.40">
    <property type="entry name" value="TusA-like domain"/>
    <property type="match status" value="1"/>
</dbReference>
<feature type="domain" description="UPF0033" evidence="2">
    <location>
        <begin position="15"/>
        <end position="39"/>
    </location>
</feature>
<dbReference type="OrthoDB" id="5325383at2"/>
<dbReference type="InterPro" id="IPR001455">
    <property type="entry name" value="TusA-like"/>
</dbReference>
<reference evidence="3 4" key="1">
    <citation type="submission" date="2019-03" db="EMBL/GenBank/DDBJ databases">
        <title>Genomic Encyclopedia of Type Strains, Phase IV (KMG-IV): sequencing the most valuable type-strain genomes for metagenomic binning, comparative biology and taxonomic classification.</title>
        <authorList>
            <person name="Goeker M."/>
        </authorList>
    </citation>
    <scope>NUCLEOTIDE SEQUENCE [LARGE SCALE GENOMIC DNA]</scope>
    <source>
        <strain evidence="3 4">DSM 15534</strain>
    </source>
</reference>
<keyword evidence="4" id="KW-1185">Reference proteome</keyword>
<dbReference type="Pfam" id="PF01206">
    <property type="entry name" value="TusA"/>
    <property type="match status" value="1"/>
</dbReference>
<name>A0A4R1G563_9PAST</name>
<dbReference type="SUPFAM" id="SSF64307">
    <property type="entry name" value="SirA-like"/>
    <property type="match status" value="1"/>
</dbReference>
<proteinExistence type="inferred from homology"/>